<keyword evidence="5" id="KW-0653">Protein transport</keyword>
<evidence type="ECO:0000256" key="8">
    <source>
        <dbReference type="ARBA" id="ARBA00023136"/>
    </source>
</evidence>
<feature type="non-terminal residue" evidence="10">
    <location>
        <position position="1"/>
    </location>
</feature>
<evidence type="ECO:0000256" key="1">
    <source>
        <dbReference type="ARBA" id="ARBA00004162"/>
    </source>
</evidence>
<organism evidence="10">
    <name type="scientific">hydrothermal vent metagenome</name>
    <dbReference type="NCBI Taxonomy" id="652676"/>
    <lineage>
        <taxon>unclassified sequences</taxon>
        <taxon>metagenomes</taxon>
        <taxon>ecological metagenomes</taxon>
    </lineage>
</organism>
<gene>
    <name evidence="10" type="ORF">MNBD_PLANCTO03-1006</name>
</gene>
<evidence type="ECO:0000256" key="4">
    <source>
        <dbReference type="ARBA" id="ARBA00022692"/>
    </source>
</evidence>
<dbReference type="InterPro" id="IPR003849">
    <property type="entry name" value="Preprotein_translocase_YajC"/>
</dbReference>
<dbReference type="GO" id="GO:0005886">
    <property type="term" value="C:plasma membrane"/>
    <property type="evidence" value="ECO:0007669"/>
    <property type="project" value="UniProtKB-SubCell"/>
</dbReference>
<keyword evidence="2" id="KW-0813">Transport</keyword>
<dbReference type="AlphaFoldDB" id="A0A3B1DC91"/>
<dbReference type="PANTHER" id="PTHR33909:SF1">
    <property type="entry name" value="SEC TRANSLOCON ACCESSORY COMPLEX SUBUNIT YAJC"/>
    <property type="match status" value="1"/>
</dbReference>
<dbReference type="GO" id="GO:0015031">
    <property type="term" value="P:protein transport"/>
    <property type="evidence" value="ECO:0007669"/>
    <property type="project" value="UniProtKB-KW"/>
</dbReference>
<evidence type="ECO:0000256" key="6">
    <source>
        <dbReference type="ARBA" id="ARBA00022989"/>
    </source>
</evidence>
<name>A0A3B1DC91_9ZZZZ</name>
<evidence type="ECO:0008006" key="11">
    <source>
        <dbReference type="Google" id="ProtNLM"/>
    </source>
</evidence>
<protein>
    <recommendedName>
        <fullName evidence="11">Protein translocase subunit YajC</fullName>
    </recommendedName>
</protein>
<evidence type="ECO:0000256" key="9">
    <source>
        <dbReference type="SAM" id="Phobius"/>
    </source>
</evidence>
<dbReference type="SMART" id="SM01323">
    <property type="entry name" value="YajC"/>
    <property type="match status" value="1"/>
</dbReference>
<dbReference type="EMBL" id="UOGK01000306">
    <property type="protein sequence ID" value="VAX39929.1"/>
    <property type="molecule type" value="Genomic_DNA"/>
</dbReference>
<sequence length="107" mass="11697">QPGLFNPLFIMLALVMVFMVFTTMMSGRREKKRTAEMLASLKRGDRVLTLGGMIGTIHELREDSIVLRVDDVSGAKAHFTRGAIQRVLKSAKSSSSDVTDEVVAEAG</sequence>
<accession>A0A3B1DC91</accession>
<dbReference type="NCBIfam" id="TIGR00739">
    <property type="entry name" value="yajC"/>
    <property type="match status" value="1"/>
</dbReference>
<evidence type="ECO:0000313" key="10">
    <source>
        <dbReference type="EMBL" id="VAX39929.1"/>
    </source>
</evidence>
<evidence type="ECO:0000256" key="3">
    <source>
        <dbReference type="ARBA" id="ARBA00022475"/>
    </source>
</evidence>
<evidence type="ECO:0000256" key="5">
    <source>
        <dbReference type="ARBA" id="ARBA00022927"/>
    </source>
</evidence>
<evidence type="ECO:0000256" key="7">
    <source>
        <dbReference type="ARBA" id="ARBA00023010"/>
    </source>
</evidence>
<keyword evidence="4 9" id="KW-0812">Transmembrane</keyword>
<feature type="transmembrane region" description="Helical" evidence="9">
    <location>
        <begin position="6"/>
        <end position="27"/>
    </location>
</feature>
<keyword evidence="7" id="KW-0811">Translocation</keyword>
<dbReference type="PANTHER" id="PTHR33909">
    <property type="entry name" value="SEC TRANSLOCON ACCESSORY COMPLEX SUBUNIT YAJC"/>
    <property type="match status" value="1"/>
</dbReference>
<evidence type="ECO:0000256" key="2">
    <source>
        <dbReference type="ARBA" id="ARBA00022448"/>
    </source>
</evidence>
<comment type="subcellular location">
    <subcellularLocation>
        <location evidence="1">Cell membrane</location>
        <topology evidence="1">Single-pass membrane protein</topology>
    </subcellularLocation>
</comment>
<keyword evidence="6 9" id="KW-1133">Transmembrane helix</keyword>
<keyword evidence="3" id="KW-1003">Cell membrane</keyword>
<keyword evidence="8 9" id="KW-0472">Membrane</keyword>
<proteinExistence type="predicted"/>
<dbReference type="Pfam" id="PF02699">
    <property type="entry name" value="YajC"/>
    <property type="match status" value="1"/>
</dbReference>
<reference evidence="10" key="1">
    <citation type="submission" date="2018-06" db="EMBL/GenBank/DDBJ databases">
        <authorList>
            <person name="Zhirakovskaya E."/>
        </authorList>
    </citation>
    <scope>NUCLEOTIDE SEQUENCE</scope>
</reference>
<dbReference type="PRINTS" id="PR01853">
    <property type="entry name" value="YAJCTRNLCASE"/>
</dbReference>